<dbReference type="AlphaFoldDB" id="V4S0P1"/>
<feature type="non-terminal residue" evidence="1">
    <location>
        <position position="39"/>
    </location>
</feature>
<dbReference type="Proteomes" id="UP000030687">
    <property type="component" value="Unassembled WGS sequence"/>
</dbReference>
<accession>V4S0P1</accession>
<protein>
    <submittedName>
        <fullName evidence="1">Uncharacterized protein</fullName>
    </submittedName>
</protein>
<evidence type="ECO:0000313" key="2">
    <source>
        <dbReference type="Proteomes" id="UP000030687"/>
    </source>
</evidence>
<proteinExistence type="predicted"/>
<organism evidence="1 2">
    <name type="scientific">Citrus clementina</name>
    <name type="common">Clementine</name>
    <name type="synonym">Citrus deliciosa x Citrus sinensis</name>
    <dbReference type="NCBI Taxonomy" id="85681"/>
    <lineage>
        <taxon>Eukaryota</taxon>
        <taxon>Viridiplantae</taxon>
        <taxon>Streptophyta</taxon>
        <taxon>Embryophyta</taxon>
        <taxon>Tracheophyta</taxon>
        <taxon>Spermatophyta</taxon>
        <taxon>Magnoliopsida</taxon>
        <taxon>eudicotyledons</taxon>
        <taxon>Gunneridae</taxon>
        <taxon>Pentapetalae</taxon>
        <taxon>rosids</taxon>
        <taxon>malvids</taxon>
        <taxon>Sapindales</taxon>
        <taxon>Rutaceae</taxon>
        <taxon>Aurantioideae</taxon>
        <taxon>Citrus</taxon>
    </lineage>
</organism>
<reference evidence="1 2" key="1">
    <citation type="submission" date="2013-10" db="EMBL/GenBank/DDBJ databases">
        <authorList>
            <consortium name="International Citrus Genome Consortium"/>
            <person name="Jenkins J."/>
            <person name="Schmutz J."/>
            <person name="Prochnik S."/>
            <person name="Rokhsar D."/>
            <person name="Gmitter F."/>
            <person name="Ollitrault P."/>
            <person name="Machado M."/>
            <person name="Talon M."/>
            <person name="Wincker P."/>
            <person name="Jaillon O."/>
            <person name="Morgante M."/>
        </authorList>
    </citation>
    <scope>NUCLEOTIDE SEQUENCE</scope>
    <source>
        <strain evidence="2">cv. Clemenules</strain>
    </source>
</reference>
<dbReference type="Gramene" id="ESR33812">
    <property type="protein sequence ID" value="ESR33812"/>
    <property type="gene ID" value="CICLE_v10005001mg"/>
</dbReference>
<keyword evidence="2" id="KW-1185">Reference proteome</keyword>
<dbReference type="EMBL" id="KI537036">
    <property type="protein sequence ID" value="ESR33812.1"/>
    <property type="molecule type" value="Genomic_DNA"/>
</dbReference>
<evidence type="ECO:0000313" key="1">
    <source>
        <dbReference type="EMBL" id="ESR33812.1"/>
    </source>
</evidence>
<dbReference type="InParanoid" id="V4S0P1"/>
<gene>
    <name evidence="1" type="ORF">CICLE_v10005001mg</name>
</gene>
<sequence length="39" mass="4131">MAAAPADLVLDRVGERLRSLPPTPSQILSSAFSGCLINY</sequence>
<dbReference type="KEGG" id="cic:CICLE_v10005001mg"/>
<name>V4S0P1_CITCL</name>